<comment type="catalytic activity">
    <reaction evidence="1">
        <text>Release of a C-terminal amino acid with broad specificity, except for -Pro.</text>
        <dbReference type="EC" id="3.4.17.19"/>
    </reaction>
</comment>
<comment type="function">
    <text evidence="1">Broad specificity carboxypetidase that releases amino acids sequentially from the C-terminus, including neutral, aromatic, polar and basic residues.</text>
</comment>
<protein>
    <recommendedName>
        <fullName evidence="1">Metal-dependent carboxypeptidase</fullName>
        <ecNumber evidence="1">3.4.17.19</ecNumber>
    </recommendedName>
</protein>
<dbReference type="PRINTS" id="PR00998">
    <property type="entry name" value="CRBOXYPTASET"/>
</dbReference>
<dbReference type="SUPFAM" id="SSF55486">
    <property type="entry name" value="Metalloproteases ('zincins'), catalytic domain"/>
    <property type="match status" value="1"/>
</dbReference>
<dbReference type="Pfam" id="PF02074">
    <property type="entry name" value="Peptidase_M32"/>
    <property type="match status" value="1"/>
</dbReference>
<keyword evidence="1 2" id="KW-0121">Carboxypeptidase</keyword>
<dbReference type="PANTHER" id="PTHR34217">
    <property type="entry name" value="METAL-DEPENDENT CARBOXYPEPTIDASE"/>
    <property type="match status" value="1"/>
</dbReference>
<keyword evidence="1" id="KW-0645">Protease</keyword>
<accession>A0ABT5YM46</accession>
<evidence type="ECO:0000313" key="2">
    <source>
        <dbReference type="EMBL" id="MDF2095939.1"/>
    </source>
</evidence>
<organism evidence="2 3">
    <name type="scientific">Aquibaculum arenosum</name>
    <dbReference type="NCBI Taxonomy" id="3032591"/>
    <lineage>
        <taxon>Bacteria</taxon>
        <taxon>Pseudomonadati</taxon>
        <taxon>Pseudomonadota</taxon>
        <taxon>Alphaproteobacteria</taxon>
        <taxon>Rhodospirillales</taxon>
        <taxon>Rhodovibrionaceae</taxon>
        <taxon>Aquibaculum</taxon>
    </lineage>
</organism>
<sequence length="493" mass="54565">MSAYQLLQQRFKRIGTLAGAQSMLHWDMATMMPSGGSGARAEQLATLEVLQHELLTAPETGDLLEQAQQEPLDHWQAANLREMLRSHRSATAVPPELVEALTKACRRCEMLWREARKNDDFAAVRPALAEVIARVRESAAARGAALGLTPYDALLEQYQPGLRAARVESLFAPLRTALPELIEGALAAQAARPTPLVPQGPFPQAAQEALARNLMERLGFPFDQGRLDTSLHPFSGGTPDDLRITTRWDEADYSSAIMGVLHETGHALYEAGLPRDWRLQPVGEARGMAVHESQSLLVEMQACRSRAFLAYLAPLLAQHFGADPAWKPENLYRLATRVERGFIRVDADEVTYPAHVLLRYELEPALLSGDLPLADLPGAWREQARALVGAVPPGDGFGCLQDIHWYDGAFGYFPTYTLGAMTAAQLYRAAVESDAAIPDALEQGDFTPLLAWMRREIHARASLLEWEELVETATGRPLDPEIYLDHLRQRYLG</sequence>
<keyword evidence="1" id="KW-0479">Metal-binding</keyword>
<dbReference type="Proteomes" id="UP001215503">
    <property type="component" value="Unassembled WGS sequence"/>
</dbReference>
<keyword evidence="3" id="KW-1185">Reference proteome</keyword>
<dbReference type="Gene3D" id="1.10.1370.30">
    <property type="match status" value="1"/>
</dbReference>
<comment type="similarity">
    <text evidence="1">Belongs to the peptidase M32 family.</text>
</comment>
<dbReference type="PANTHER" id="PTHR34217:SF1">
    <property type="entry name" value="CARBOXYPEPTIDASE 1"/>
    <property type="match status" value="1"/>
</dbReference>
<proteinExistence type="inferred from homology"/>
<dbReference type="PIRSF" id="PIRSF006615">
    <property type="entry name" value="Zn_crbxpep_Taq"/>
    <property type="match status" value="1"/>
</dbReference>
<keyword evidence="1" id="KW-0378">Hydrolase</keyword>
<dbReference type="CDD" id="cd06460">
    <property type="entry name" value="M32_Taq"/>
    <property type="match status" value="1"/>
</dbReference>
<comment type="caution">
    <text evidence="2">The sequence shown here is derived from an EMBL/GenBank/DDBJ whole genome shotgun (WGS) entry which is preliminary data.</text>
</comment>
<dbReference type="RefSeq" id="WP_275821866.1">
    <property type="nucleotide sequence ID" value="NZ_JARHUD010000004.1"/>
</dbReference>
<keyword evidence="1" id="KW-0482">Metalloprotease</keyword>
<dbReference type="EMBL" id="JARHUD010000004">
    <property type="protein sequence ID" value="MDF2095939.1"/>
    <property type="molecule type" value="Genomic_DNA"/>
</dbReference>
<reference evidence="2 3" key="1">
    <citation type="submission" date="2023-03" db="EMBL/GenBank/DDBJ databases">
        <title>Fodinicurvata sp. CAU 1616 isolated from sea sendiment.</title>
        <authorList>
            <person name="Kim W."/>
        </authorList>
    </citation>
    <scope>NUCLEOTIDE SEQUENCE [LARGE SCALE GENOMIC DNA]</scope>
    <source>
        <strain evidence="2 3">CAU 1616</strain>
    </source>
</reference>
<dbReference type="GO" id="GO:0004180">
    <property type="term" value="F:carboxypeptidase activity"/>
    <property type="evidence" value="ECO:0007669"/>
    <property type="project" value="UniProtKB-KW"/>
</dbReference>
<evidence type="ECO:0000313" key="3">
    <source>
        <dbReference type="Proteomes" id="UP001215503"/>
    </source>
</evidence>
<dbReference type="EC" id="3.4.17.19" evidence="1"/>
<evidence type="ECO:0000256" key="1">
    <source>
        <dbReference type="PIRNR" id="PIRNR006615"/>
    </source>
</evidence>
<dbReference type="InterPro" id="IPR001333">
    <property type="entry name" value="Peptidase_M32_Taq"/>
</dbReference>
<gene>
    <name evidence="2" type="ORF">P2G67_08125</name>
</gene>
<name>A0ABT5YM46_9PROT</name>
<dbReference type="PROSITE" id="PS52034">
    <property type="entry name" value="PEPTIDASE_M32"/>
    <property type="match status" value="1"/>
</dbReference>